<dbReference type="AlphaFoldDB" id="A0A0F7SNW4"/>
<evidence type="ECO:0000313" key="2">
    <source>
        <dbReference type="EMBL" id="CED82369.1"/>
    </source>
</evidence>
<evidence type="ECO:0000256" key="1">
    <source>
        <dbReference type="SAM" id="MobiDB-lite"/>
    </source>
</evidence>
<feature type="compositionally biased region" description="Polar residues" evidence="1">
    <location>
        <begin position="352"/>
        <end position="366"/>
    </location>
</feature>
<organism evidence="2">
    <name type="scientific">Phaffia rhodozyma</name>
    <name type="common">Yeast</name>
    <name type="synonym">Xanthophyllomyces dendrorhous</name>
    <dbReference type="NCBI Taxonomy" id="264483"/>
    <lineage>
        <taxon>Eukaryota</taxon>
        <taxon>Fungi</taxon>
        <taxon>Dikarya</taxon>
        <taxon>Basidiomycota</taxon>
        <taxon>Agaricomycotina</taxon>
        <taxon>Tremellomycetes</taxon>
        <taxon>Cystofilobasidiales</taxon>
        <taxon>Mrakiaceae</taxon>
        <taxon>Phaffia</taxon>
    </lineage>
</organism>
<proteinExistence type="predicted"/>
<reference evidence="2" key="1">
    <citation type="submission" date="2014-08" db="EMBL/GenBank/DDBJ databases">
        <authorList>
            <person name="Sharma Rahul"/>
            <person name="Thines Marco"/>
        </authorList>
    </citation>
    <scope>NUCLEOTIDE SEQUENCE</scope>
</reference>
<dbReference type="EMBL" id="LN483124">
    <property type="protein sequence ID" value="CED82369.1"/>
    <property type="molecule type" value="Genomic_DNA"/>
</dbReference>
<accession>A0A0F7SNW4</accession>
<protein>
    <submittedName>
        <fullName evidence="2">Uncharacterized protein</fullName>
    </submittedName>
</protein>
<sequence>MGLPTLPLEILCHIVFYAFHLDEPLIVSRLATRSKPTELLVLSKAHLEAFEPLLYRRIFLTWAVDYVTFYHPLTGLFNDRKHGARRASYVREVCWDPSQRLPLNMQAYSTGARNEDGSLMDPSRVLLPLTIVPLSSLDHVCILSTNPIPVDPSEDDVDVLVRDQLASLSARRISPEVWDDVYELVLGEFSMKQTDESFEAQQELIRSFVSETGLCLQFSVDALTQDLLLSDHRSVDGWTDGSPINRLVGPQGQIHIRLEPHPPSTYSASEQLGEPAEPEDPIANERNNILDTLDEPVDLARNEHMKRMLSPIKPFVQVYLYRIAPHEVGRPADDDDGNDQEVDGDPPRFTLVRSNGSLQPIQSRSI</sequence>
<feature type="compositionally biased region" description="Acidic residues" evidence="1">
    <location>
        <begin position="333"/>
        <end position="344"/>
    </location>
</feature>
<name>A0A0F7SNW4_PHARH</name>
<feature type="region of interest" description="Disordered" evidence="1">
    <location>
        <begin position="261"/>
        <end position="281"/>
    </location>
</feature>
<feature type="region of interest" description="Disordered" evidence="1">
    <location>
        <begin position="328"/>
        <end position="366"/>
    </location>
</feature>